<dbReference type="Proteomes" id="UP000472267">
    <property type="component" value="Chromosome 3"/>
</dbReference>
<keyword evidence="7 10" id="KW-0175">Coiled coil</keyword>
<dbReference type="GO" id="GO:0051301">
    <property type="term" value="P:cell division"/>
    <property type="evidence" value="ECO:0007669"/>
    <property type="project" value="UniProtKB-KW"/>
</dbReference>
<evidence type="ECO:0000256" key="1">
    <source>
        <dbReference type="ARBA" id="ARBA00004186"/>
    </source>
</evidence>
<reference evidence="13" key="1">
    <citation type="submission" date="2019-06" db="EMBL/GenBank/DDBJ databases">
        <authorList>
            <consortium name="Wellcome Sanger Institute Data Sharing"/>
        </authorList>
    </citation>
    <scope>NUCLEOTIDE SEQUENCE [LARGE SCALE GENOMIC DNA]</scope>
</reference>
<dbReference type="PANTHER" id="PTHR19378:SF0">
    <property type="entry name" value="HAUS AUGMIN-LIKE COMPLEX SUBUNIT 3"/>
    <property type="match status" value="1"/>
</dbReference>
<keyword evidence="4" id="KW-0132">Cell division</keyword>
<feature type="region of interest" description="Disordered" evidence="11">
    <location>
        <begin position="120"/>
        <end position="143"/>
    </location>
</feature>
<dbReference type="Pfam" id="PF14932">
    <property type="entry name" value="HAUS-augmin3"/>
    <property type="match status" value="1"/>
</dbReference>
<evidence type="ECO:0000313" key="13">
    <source>
        <dbReference type="Ensembl" id="ENSSFAP00005007879.1"/>
    </source>
</evidence>
<keyword evidence="6" id="KW-0498">Mitosis</keyword>
<evidence type="ECO:0000256" key="10">
    <source>
        <dbReference type="SAM" id="Coils"/>
    </source>
</evidence>
<evidence type="ECO:0000256" key="3">
    <source>
        <dbReference type="ARBA" id="ARBA00022490"/>
    </source>
</evidence>
<feature type="compositionally biased region" description="Basic and acidic residues" evidence="11">
    <location>
        <begin position="298"/>
        <end position="310"/>
    </location>
</feature>
<dbReference type="OMA" id="LEWFCGN"/>
<dbReference type="GO" id="GO:0005815">
    <property type="term" value="C:microtubule organizing center"/>
    <property type="evidence" value="ECO:0007669"/>
    <property type="project" value="TreeGrafter"/>
</dbReference>
<dbReference type="PANTHER" id="PTHR19378">
    <property type="entry name" value="GOLGIN- RELATED"/>
    <property type="match status" value="1"/>
</dbReference>
<evidence type="ECO:0000256" key="7">
    <source>
        <dbReference type="ARBA" id="ARBA00023054"/>
    </source>
</evidence>
<dbReference type="InterPro" id="IPR032733">
    <property type="entry name" value="HAUS3_N"/>
</dbReference>
<evidence type="ECO:0000256" key="5">
    <source>
        <dbReference type="ARBA" id="ARBA00022701"/>
    </source>
</evidence>
<dbReference type="GO" id="GO:0070652">
    <property type="term" value="C:HAUS complex"/>
    <property type="evidence" value="ECO:0007669"/>
    <property type="project" value="InterPro"/>
</dbReference>
<evidence type="ECO:0000256" key="4">
    <source>
        <dbReference type="ARBA" id="ARBA00022618"/>
    </source>
</evidence>
<dbReference type="InterPro" id="IPR026206">
    <property type="entry name" value="HAUS3"/>
</dbReference>
<sequence length="679" mass="76446">MVIIMHCYMFTHSFCFLFSLPSYVTHLHSLKVNMLSSAEFVEALDRLGFPDASSLNPSDFDWAFESSSGCHDFFHFICRTLNKSNVITAEEARAFQKLKESGKPILDEAALSKVLKTLAPSDESAENDPALLNSSSSTCGSDDDLSIEELEEELQMLEKEKALKERRCNKLQVFAISGAGDDQQLNAELESAKSKMNAAMASIEVENTDTNTLLEGLTDKLHQLESHLAKEGEQEQVKEGDPVARVPEKRTALLSQLSLDSFLELEKNNRKKLALLLKSPLNPSVSELLETSSTAHSTVDRSAHADEEENRERLVAYKRAEMARIQWSYIMAQYQLIQATAEENGLMAGIKWLSDLSPAKYLSKSPLGGMTEDELVKELQATEVKLEEMLRDEDIPALLRKAASSLSVPVVSADLDIQLAKCKDYSSVQSEVIDYLLRHQASLCMILVALKEELKKWTSYHSDLEKLHNQLVKDREAASLRMESLARLDQDQDLKPSPVITSKDASFSRLLHFLEDGSSHDRPDPLQRFSDLDDAAQALTSDLESNRAAAEVARREQRDVATRLAGRCEKLHQVVYNELQHLFLGPHAHPVATAGKALVLPNAQELTAHLFEVETQLQSLQKQLQEVMGEIRAKRSELERNKHLRQERELYIHFNLNPEKLEKIVQDVESKGMKKKRQK</sequence>
<keyword evidence="9" id="KW-0131">Cell cycle</keyword>
<evidence type="ECO:0000256" key="2">
    <source>
        <dbReference type="ARBA" id="ARBA00009645"/>
    </source>
</evidence>
<evidence type="ECO:0000313" key="14">
    <source>
        <dbReference type="Proteomes" id="UP000472267"/>
    </source>
</evidence>
<dbReference type="PRINTS" id="PR02089">
    <property type="entry name" value="HAUSAUGMINL3"/>
</dbReference>
<dbReference type="InParanoid" id="A0A672G9Q0"/>
<evidence type="ECO:0000256" key="6">
    <source>
        <dbReference type="ARBA" id="ARBA00022776"/>
    </source>
</evidence>
<dbReference type="CTD" id="79441"/>
<keyword evidence="8" id="KW-0206">Cytoskeleton</keyword>
<keyword evidence="5" id="KW-0493">Microtubule</keyword>
<organism evidence="13 14">
    <name type="scientific">Salarias fasciatus</name>
    <name type="common">Jewelled blenny</name>
    <name type="synonym">Blennius fasciatus</name>
    <dbReference type="NCBI Taxonomy" id="181472"/>
    <lineage>
        <taxon>Eukaryota</taxon>
        <taxon>Metazoa</taxon>
        <taxon>Chordata</taxon>
        <taxon>Craniata</taxon>
        <taxon>Vertebrata</taxon>
        <taxon>Euteleostomi</taxon>
        <taxon>Actinopterygii</taxon>
        <taxon>Neopterygii</taxon>
        <taxon>Teleostei</taxon>
        <taxon>Neoteleostei</taxon>
        <taxon>Acanthomorphata</taxon>
        <taxon>Ovalentaria</taxon>
        <taxon>Blenniimorphae</taxon>
        <taxon>Blenniiformes</taxon>
        <taxon>Blennioidei</taxon>
        <taxon>Blenniidae</taxon>
        <taxon>Salariinae</taxon>
        <taxon>Salarias</taxon>
    </lineage>
</organism>
<keyword evidence="14" id="KW-1185">Reference proteome</keyword>
<keyword evidence="3" id="KW-0963">Cytoplasm</keyword>
<comment type="similarity">
    <text evidence="2">Belongs to the HAUS3 family.</text>
</comment>
<feature type="coiled-coil region" evidence="10">
    <location>
        <begin position="603"/>
        <end position="641"/>
    </location>
</feature>
<dbReference type="AlphaFoldDB" id="A0A672G9Q0"/>
<protein>
    <recommendedName>
        <fullName evidence="12">HAUS augmin-like complex subunit 3 N-terminal domain-containing protein</fullName>
    </recommendedName>
</protein>
<dbReference type="GO" id="GO:0005874">
    <property type="term" value="C:microtubule"/>
    <property type="evidence" value="ECO:0007669"/>
    <property type="project" value="UniProtKB-KW"/>
</dbReference>
<dbReference type="GO" id="GO:0031023">
    <property type="term" value="P:microtubule organizing center organization"/>
    <property type="evidence" value="ECO:0007669"/>
    <property type="project" value="TreeGrafter"/>
</dbReference>
<evidence type="ECO:0000256" key="11">
    <source>
        <dbReference type="SAM" id="MobiDB-lite"/>
    </source>
</evidence>
<dbReference type="GO" id="GO:0072686">
    <property type="term" value="C:mitotic spindle"/>
    <property type="evidence" value="ECO:0007669"/>
    <property type="project" value="TreeGrafter"/>
</dbReference>
<evidence type="ECO:0000259" key="12">
    <source>
        <dbReference type="Pfam" id="PF14932"/>
    </source>
</evidence>
<evidence type="ECO:0000256" key="9">
    <source>
        <dbReference type="ARBA" id="ARBA00023306"/>
    </source>
</evidence>
<dbReference type="Ensembl" id="ENSSFAT00005008276.1">
    <property type="protein sequence ID" value="ENSSFAP00005007879.1"/>
    <property type="gene ID" value="ENSSFAG00005004644.1"/>
</dbReference>
<proteinExistence type="inferred from homology"/>
<feature type="domain" description="HAUS augmin-like complex subunit 3 N-terminal" evidence="12">
    <location>
        <begin position="62"/>
        <end position="342"/>
    </location>
</feature>
<dbReference type="GO" id="GO:0051225">
    <property type="term" value="P:spindle assembly"/>
    <property type="evidence" value="ECO:0007669"/>
    <property type="project" value="InterPro"/>
</dbReference>
<feature type="region of interest" description="Disordered" evidence="11">
    <location>
        <begin position="289"/>
        <end position="310"/>
    </location>
</feature>
<name>A0A672G9Q0_SALFA</name>
<comment type="subcellular location">
    <subcellularLocation>
        <location evidence="1">Cytoplasm</location>
        <location evidence="1">Cytoskeleton</location>
        <location evidence="1">Spindle</location>
    </subcellularLocation>
</comment>
<dbReference type="RefSeq" id="XP_029944338.1">
    <property type="nucleotide sequence ID" value="XM_030088478.1"/>
</dbReference>
<dbReference type="OrthoDB" id="2159690at2759"/>
<reference evidence="13" key="3">
    <citation type="submission" date="2025-09" db="UniProtKB">
        <authorList>
            <consortium name="Ensembl"/>
        </authorList>
    </citation>
    <scope>IDENTIFICATION</scope>
</reference>
<reference evidence="13" key="2">
    <citation type="submission" date="2025-08" db="UniProtKB">
        <authorList>
            <consortium name="Ensembl"/>
        </authorList>
    </citation>
    <scope>IDENTIFICATION</scope>
</reference>
<evidence type="ECO:0000256" key="8">
    <source>
        <dbReference type="ARBA" id="ARBA00023212"/>
    </source>
</evidence>
<accession>A0A672G9Q0</accession>
<dbReference type="GeneID" id="115386246"/>
<gene>
    <name evidence="13" type="primary">haus3</name>
</gene>